<organism evidence="2 3">
    <name type="scientific">Microbacterium arborescens</name>
    <dbReference type="NCBI Taxonomy" id="33883"/>
    <lineage>
        <taxon>Bacteria</taxon>
        <taxon>Bacillati</taxon>
        <taxon>Actinomycetota</taxon>
        <taxon>Actinomycetes</taxon>
        <taxon>Micrococcales</taxon>
        <taxon>Microbacteriaceae</taxon>
        <taxon>Microbacterium</taxon>
    </lineage>
</organism>
<feature type="compositionally biased region" description="Gly residues" evidence="1">
    <location>
        <begin position="195"/>
        <end position="209"/>
    </location>
</feature>
<keyword evidence="3" id="KW-1185">Reference proteome</keyword>
<feature type="region of interest" description="Disordered" evidence="1">
    <location>
        <begin position="174"/>
        <end position="244"/>
    </location>
</feature>
<sequence length="244" mass="23923">MDPADAWQMLAAAAAELQAVLVSVETDAAEVAGEKHELPSLFDAAAAGEDELESALSELKAVADTAEVATAVLDDGTARIAEADASLREALGGFTSAATARSASIAFDRAGEEEGAALDAARAALAGVEVTDAAATLAALRAYGVAVEGARASHDAVIAAEEAAAAAARQAETARQADAYQQSRRQTGGSSTPRSGGGTSGGGGGGGGSAWTPPPASDPYNGGGMGWTPRDPCPGCLGGKDPAV</sequence>
<accession>A0ABX2WJG0</accession>
<evidence type="ECO:0000313" key="3">
    <source>
        <dbReference type="Proteomes" id="UP000093918"/>
    </source>
</evidence>
<reference evidence="3" key="1">
    <citation type="submission" date="2016-06" db="EMBL/GenBank/DDBJ databases">
        <title>Genome sequencing of cellulolytic organisms.</title>
        <authorList>
            <person name="Bohra V."/>
            <person name="Dafale N.A."/>
            <person name="Purohit H.J."/>
        </authorList>
    </citation>
    <scope>NUCLEOTIDE SEQUENCE [LARGE SCALE GENOMIC DNA]</scope>
    <source>
        <strain evidence="3">ND21</strain>
    </source>
</reference>
<protein>
    <submittedName>
        <fullName evidence="2">Uncharacterized protein</fullName>
    </submittedName>
</protein>
<name>A0ABX2WJG0_9MICO</name>
<evidence type="ECO:0000256" key="1">
    <source>
        <dbReference type="SAM" id="MobiDB-lite"/>
    </source>
</evidence>
<evidence type="ECO:0000313" key="2">
    <source>
        <dbReference type="EMBL" id="OAZ41442.1"/>
    </source>
</evidence>
<comment type="caution">
    <text evidence="2">The sequence shown here is derived from an EMBL/GenBank/DDBJ whole genome shotgun (WGS) entry which is preliminary data.</text>
</comment>
<gene>
    <name evidence="2" type="ORF">A9Z40_01835</name>
</gene>
<proteinExistence type="predicted"/>
<dbReference type="Proteomes" id="UP000093918">
    <property type="component" value="Unassembled WGS sequence"/>
</dbReference>
<feature type="compositionally biased region" description="Low complexity" evidence="1">
    <location>
        <begin position="174"/>
        <end position="194"/>
    </location>
</feature>
<dbReference type="EMBL" id="LZEM01000016">
    <property type="protein sequence ID" value="OAZ41442.1"/>
    <property type="molecule type" value="Genomic_DNA"/>
</dbReference>